<proteinExistence type="predicted"/>
<keyword evidence="2" id="KW-1185">Reference proteome</keyword>
<protein>
    <submittedName>
        <fullName evidence="1">Uncharacterized protein</fullName>
    </submittedName>
</protein>
<dbReference type="EMBL" id="PHIG01000047">
    <property type="protein sequence ID" value="PJK28311.1"/>
    <property type="molecule type" value="Genomic_DNA"/>
</dbReference>
<sequence length="295" mass="33920">MDPVTDATNKMRKTPLAARFTKQLIRVNDQICFAALQQWDSANRLETLAKDRPKAFSTEVFEDNPYAKSIYRRAMDLPELSRDAQAMALQTGVVASVEYVLAYMQDVQDLREVLVGETGEPIHEDAKEEQLRQKIERWRGKPPTSNYFRTLGYFRHLRNHYAHVNEKPTQAFQTYIRSYGTPLNTFWDNSVTDLHGVDFKSLAMTDLTPELAFGIMNLLRVCLRHVDDMVADTVSLADTVRCIVMQIRLEPRNRELPRARLVSKVTARLKMDWGREGDAIQIEKAIETVLADLKT</sequence>
<accession>A0A2M9FXX4</accession>
<name>A0A2M9FXX4_9PROT</name>
<dbReference type="AlphaFoldDB" id="A0A2M9FXX4"/>
<organism evidence="1 2">
    <name type="scientific">Minwuia thermotolerans</name>
    <dbReference type="NCBI Taxonomy" id="2056226"/>
    <lineage>
        <taxon>Bacteria</taxon>
        <taxon>Pseudomonadati</taxon>
        <taxon>Pseudomonadota</taxon>
        <taxon>Alphaproteobacteria</taxon>
        <taxon>Minwuiales</taxon>
        <taxon>Minwuiaceae</taxon>
        <taxon>Minwuia</taxon>
    </lineage>
</organism>
<gene>
    <name evidence="1" type="ORF">CVT23_18240</name>
</gene>
<evidence type="ECO:0000313" key="1">
    <source>
        <dbReference type="EMBL" id="PJK28311.1"/>
    </source>
</evidence>
<dbReference type="Proteomes" id="UP000229498">
    <property type="component" value="Unassembled WGS sequence"/>
</dbReference>
<evidence type="ECO:0000313" key="2">
    <source>
        <dbReference type="Proteomes" id="UP000229498"/>
    </source>
</evidence>
<reference evidence="1 2" key="1">
    <citation type="submission" date="2017-11" db="EMBL/GenBank/DDBJ databases">
        <title>Draft genome sequence of Rhizobiales bacterium SY3-13.</title>
        <authorList>
            <person name="Sun C."/>
        </authorList>
    </citation>
    <scope>NUCLEOTIDE SEQUENCE [LARGE SCALE GENOMIC DNA]</scope>
    <source>
        <strain evidence="1 2">SY3-13</strain>
    </source>
</reference>
<comment type="caution">
    <text evidence="1">The sequence shown here is derived from an EMBL/GenBank/DDBJ whole genome shotgun (WGS) entry which is preliminary data.</text>
</comment>